<name>A0A8J9Z9P6_BRALA</name>
<protein>
    <submittedName>
        <fullName evidence="2">Hypp8664 protein</fullName>
    </submittedName>
</protein>
<gene>
    <name evidence="2" type="primary">Hypp8664</name>
    <name evidence="2" type="ORF">BLAG_LOCUS10706</name>
</gene>
<reference evidence="2" key="1">
    <citation type="submission" date="2022-01" db="EMBL/GenBank/DDBJ databases">
        <authorList>
            <person name="Braso-Vives M."/>
        </authorList>
    </citation>
    <scope>NUCLEOTIDE SEQUENCE</scope>
</reference>
<dbReference type="OrthoDB" id="10497001at2759"/>
<dbReference type="Proteomes" id="UP000838412">
    <property type="component" value="Chromosome 17"/>
</dbReference>
<organism evidence="2 3">
    <name type="scientific">Branchiostoma lanceolatum</name>
    <name type="common">Common lancelet</name>
    <name type="synonym">Amphioxus lanceolatum</name>
    <dbReference type="NCBI Taxonomy" id="7740"/>
    <lineage>
        <taxon>Eukaryota</taxon>
        <taxon>Metazoa</taxon>
        <taxon>Chordata</taxon>
        <taxon>Cephalochordata</taxon>
        <taxon>Leptocardii</taxon>
        <taxon>Amphioxiformes</taxon>
        <taxon>Branchiostomatidae</taxon>
        <taxon>Branchiostoma</taxon>
    </lineage>
</organism>
<evidence type="ECO:0000313" key="3">
    <source>
        <dbReference type="Proteomes" id="UP000838412"/>
    </source>
</evidence>
<dbReference type="EMBL" id="OV696702">
    <property type="protein sequence ID" value="CAH1249693.1"/>
    <property type="molecule type" value="Genomic_DNA"/>
</dbReference>
<evidence type="ECO:0000313" key="2">
    <source>
        <dbReference type="EMBL" id="CAH1249693.1"/>
    </source>
</evidence>
<dbReference type="AlphaFoldDB" id="A0A8J9Z9P6"/>
<keyword evidence="3" id="KW-1185">Reference proteome</keyword>
<sequence>MYRILQNLRMNSTDTNPPKPPTVEPGFNHPPPDPQATHPAAYTPGLPANPPDPISDDYPDYTYSDILVYYTYRSADPSRLHPYQNVPQHYNNEAYARAGYSPYDPRNYWIQHADGSYSVNPYYHDYSDDKPPYL</sequence>
<feature type="region of interest" description="Disordered" evidence="1">
    <location>
        <begin position="1"/>
        <end position="59"/>
    </location>
</feature>
<proteinExistence type="predicted"/>
<feature type="compositionally biased region" description="Pro residues" evidence="1">
    <location>
        <begin position="17"/>
        <end position="34"/>
    </location>
</feature>
<evidence type="ECO:0000256" key="1">
    <source>
        <dbReference type="SAM" id="MobiDB-lite"/>
    </source>
</evidence>
<accession>A0A8J9Z9P6</accession>